<dbReference type="Pfam" id="PF08238">
    <property type="entry name" value="Sel1"/>
    <property type="match status" value="5"/>
</dbReference>
<sequence length="254" mass="28018">MQSTMYKLSKTGYARYALTASVLILLNACTPTATIPANAEIESAGIQALHAQSPSALQALTQWAQAGNPVAQRELGLAYSIAPAHYADALLWLEKAAQGGDDHAQFQLAEAHYKERLGLKQNYAQAWKWYEAAAKNKNGKASFMLARMAKYGQGVRQDVAGSVQWLTIASQQGNAQAMFLLSNAYAAGEGVQQDMLQARKWLEESAELEYPVAIQALAMELETGSQHVEKDSLKARHLIKEASDERLMRWNRYQ</sequence>
<dbReference type="Gene3D" id="1.25.40.10">
    <property type="entry name" value="Tetratricopeptide repeat domain"/>
    <property type="match status" value="1"/>
</dbReference>
<dbReference type="InterPro" id="IPR050767">
    <property type="entry name" value="Sel1_AlgK"/>
</dbReference>
<dbReference type="InterPro" id="IPR006597">
    <property type="entry name" value="Sel1-like"/>
</dbReference>
<keyword evidence="1" id="KW-0732">Signal</keyword>
<accession>A0ABR6ZWU4</accession>
<reference evidence="2 3" key="1">
    <citation type="submission" date="2020-08" db="EMBL/GenBank/DDBJ databases">
        <title>Novel species isolated from subtropical streams in China.</title>
        <authorList>
            <person name="Lu H."/>
        </authorList>
    </citation>
    <scope>NUCLEOTIDE SEQUENCE [LARGE SCALE GENOMIC DNA]</scope>
    <source>
        <strain evidence="2 3">CY18W</strain>
    </source>
</reference>
<dbReference type="EMBL" id="JACOGF010000013">
    <property type="protein sequence ID" value="MBC3920108.1"/>
    <property type="molecule type" value="Genomic_DNA"/>
</dbReference>
<feature type="chain" id="PRO_5045797425" evidence="1">
    <location>
        <begin position="34"/>
        <end position="254"/>
    </location>
</feature>
<dbReference type="PANTHER" id="PTHR11102:SF160">
    <property type="entry name" value="ERAD-ASSOCIATED E3 UBIQUITIN-PROTEIN LIGASE COMPONENT HRD3"/>
    <property type="match status" value="1"/>
</dbReference>
<dbReference type="RefSeq" id="WP_186949372.1">
    <property type="nucleotide sequence ID" value="NZ_JACOGF010000013.1"/>
</dbReference>
<feature type="signal peptide" evidence="1">
    <location>
        <begin position="1"/>
        <end position="33"/>
    </location>
</feature>
<dbReference type="SUPFAM" id="SSF81901">
    <property type="entry name" value="HCP-like"/>
    <property type="match status" value="1"/>
</dbReference>
<evidence type="ECO:0000256" key="1">
    <source>
        <dbReference type="SAM" id="SignalP"/>
    </source>
</evidence>
<dbReference type="InterPro" id="IPR011990">
    <property type="entry name" value="TPR-like_helical_dom_sf"/>
</dbReference>
<dbReference type="PANTHER" id="PTHR11102">
    <property type="entry name" value="SEL-1-LIKE PROTEIN"/>
    <property type="match status" value="1"/>
</dbReference>
<name>A0ABR6ZWU4_9BURK</name>
<protein>
    <submittedName>
        <fullName evidence="2">Sel1 repeat family protein</fullName>
    </submittedName>
</protein>
<gene>
    <name evidence="2" type="ORF">H8L32_21765</name>
</gene>
<dbReference type="SMART" id="SM00671">
    <property type="entry name" value="SEL1"/>
    <property type="match status" value="5"/>
</dbReference>
<proteinExistence type="predicted"/>
<evidence type="ECO:0000313" key="3">
    <source>
        <dbReference type="Proteomes" id="UP000650424"/>
    </source>
</evidence>
<evidence type="ECO:0000313" key="2">
    <source>
        <dbReference type="EMBL" id="MBC3920108.1"/>
    </source>
</evidence>
<comment type="caution">
    <text evidence="2">The sequence shown here is derived from an EMBL/GenBank/DDBJ whole genome shotgun (WGS) entry which is preliminary data.</text>
</comment>
<organism evidence="2 3">
    <name type="scientific">Undibacterium hunanense</name>
    <dbReference type="NCBI Taxonomy" id="2762292"/>
    <lineage>
        <taxon>Bacteria</taxon>
        <taxon>Pseudomonadati</taxon>
        <taxon>Pseudomonadota</taxon>
        <taxon>Betaproteobacteria</taxon>
        <taxon>Burkholderiales</taxon>
        <taxon>Oxalobacteraceae</taxon>
        <taxon>Undibacterium</taxon>
    </lineage>
</organism>
<keyword evidence="3" id="KW-1185">Reference proteome</keyword>
<dbReference type="Proteomes" id="UP000650424">
    <property type="component" value="Unassembled WGS sequence"/>
</dbReference>